<comment type="caution">
    <text evidence="2">The sequence shown here is derived from an EMBL/GenBank/DDBJ whole genome shotgun (WGS) entry which is preliminary data.</text>
</comment>
<protein>
    <submittedName>
        <fullName evidence="2">Uncharacterized protein</fullName>
    </submittedName>
</protein>
<dbReference type="OrthoDB" id="10065203at2759"/>
<feature type="compositionally biased region" description="Basic and acidic residues" evidence="1">
    <location>
        <begin position="196"/>
        <end position="210"/>
    </location>
</feature>
<dbReference type="EMBL" id="LSMT01000525">
    <property type="protein sequence ID" value="PFX16700.1"/>
    <property type="molecule type" value="Genomic_DNA"/>
</dbReference>
<gene>
    <name evidence="2" type="ORF">AWC38_SpisGene19012</name>
</gene>
<accession>A0A2B4RJN5</accession>
<reference evidence="3" key="1">
    <citation type="journal article" date="2017" name="bioRxiv">
        <title>Comparative analysis of the genomes of Stylophora pistillata and Acropora digitifera provides evidence for extensive differences between species of corals.</title>
        <authorList>
            <person name="Voolstra C.R."/>
            <person name="Li Y."/>
            <person name="Liew Y.J."/>
            <person name="Baumgarten S."/>
            <person name="Zoccola D."/>
            <person name="Flot J.-F."/>
            <person name="Tambutte S."/>
            <person name="Allemand D."/>
            <person name="Aranda M."/>
        </authorList>
    </citation>
    <scope>NUCLEOTIDE SEQUENCE [LARGE SCALE GENOMIC DNA]</scope>
</reference>
<evidence type="ECO:0000313" key="2">
    <source>
        <dbReference type="EMBL" id="PFX16700.1"/>
    </source>
</evidence>
<proteinExistence type="predicted"/>
<evidence type="ECO:0000313" key="3">
    <source>
        <dbReference type="Proteomes" id="UP000225706"/>
    </source>
</evidence>
<dbReference type="Proteomes" id="UP000225706">
    <property type="component" value="Unassembled WGS sequence"/>
</dbReference>
<organism evidence="2 3">
    <name type="scientific">Stylophora pistillata</name>
    <name type="common">Smooth cauliflower coral</name>
    <dbReference type="NCBI Taxonomy" id="50429"/>
    <lineage>
        <taxon>Eukaryota</taxon>
        <taxon>Metazoa</taxon>
        <taxon>Cnidaria</taxon>
        <taxon>Anthozoa</taxon>
        <taxon>Hexacorallia</taxon>
        <taxon>Scleractinia</taxon>
        <taxon>Astrocoeniina</taxon>
        <taxon>Pocilloporidae</taxon>
        <taxon>Stylophora</taxon>
    </lineage>
</organism>
<sequence>MASPERLIKFHLFNCDETYELDSVETLLLKMAGNLNLKIFVDKRNFRLREMSDVCENIIPQLQMDYAVIVVHAHESRLSINEDNASIGYAKIYRALLRATGDKVLIVIGGDDNYRGDEKEQVVISRWARRKVASQFDEEYLDGRKSFIFSWKEGHREIHEEALEHYLNPSKRGEKFQYEPKPTPAAPETTDSSKGGIDDDKEPPQDRYCPRQESGLTRRGPVDASPCYLEGTVLLDTIMCFGRISYEEEDLKVWDRRWQPSETMVRHLSNDWMLRPLANVRFVATANDEWTLDKTEWTPFNSKPSFVARQQNVGIEMTFPVRLMKFSLFNCDKTYNLDSVETLLQKVANKLNLKILVDKCYFGLREMSDVCGKTIPMQQMDYAIFVIHADESRLSINEENAGIGYAKIYKALLQATGDKVLIIIGGDKYYKDEDEKEQFVISRWVRRKVASQFDEEYFDGRESFIFSWNKEHREIHEEALEYYLNPNKRGEKFRYEPKPTPAAPETTDSSKEVINIGACDLFVENDELDLENDSIKKERQKCYGATLGADAVSASVDHQKGTLLVETHMRYGKIWLPSEETVEVLERDWKSVRDAKVQFIVSEFVETLLVKVANNLNIKILVDKRNFRLHEMQDVCERTIPMLQMDYAVFVVHANESRLSINEDNAGIGYAKIYRTLLQATGNKVLIVIGSDKEYQDENEEDRVVISRWARRKVETQFKAEYLDGRKSFIFSWNKGHREIHEKALEHYLDPCKKGLKFQYVPKQEPAIAILEPSSSTNFFPPVSDSADEDDIYDDKEPLLATQKRQTGQEEGKGGSSILLQESTSEGLRPVPIDSRPEFLEGTVLLDTVMRFGRISYKDEDVKVWDHRWKPSETIVRRMSNDWMFRPLAKISFVAQANGGVSYSVLPQSICVWLRAILLTCMITLKPPI</sequence>
<evidence type="ECO:0000256" key="1">
    <source>
        <dbReference type="SAM" id="MobiDB-lite"/>
    </source>
</evidence>
<feature type="region of interest" description="Disordered" evidence="1">
    <location>
        <begin position="171"/>
        <end position="221"/>
    </location>
</feature>
<keyword evidence="3" id="KW-1185">Reference proteome</keyword>
<name>A0A2B4RJN5_STYPI</name>
<dbReference type="AlphaFoldDB" id="A0A2B4RJN5"/>